<evidence type="ECO:0000313" key="4">
    <source>
        <dbReference type="Proteomes" id="UP000289340"/>
    </source>
</evidence>
<protein>
    <recommendedName>
        <fullName evidence="5">Sec-independent protein translocase protein TatB</fullName>
    </recommendedName>
</protein>
<keyword evidence="2" id="KW-0472">Membrane</keyword>
<gene>
    <name evidence="3" type="ORF">D0Y65_025864</name>
</gene>
<dbReference type="Proteomes" id="UP000289340">
    <property type="component" value="Chromosome 10"/>
</dbReference>
<sequence>RVYLDFGLTGLEETTKFGEVARGFVLVGLRTSRRQWAMLGFSYGEIFLLLGATAALIGPKDLPIICRTAGRLAGRAIGYVQLARGQFDTVMQQSQARQVHKELQDTMAQLDAIRHEIRSISIINPGPLTRRLVDDPDQTSISNESRKPEESGQENSSIPTLMKDSTSMSSNSCHMQNQATIYSRLVNSPAIKNELSASRTEVEKIEDKLQLTVLPISAENAGLLPIRGADVKGSDIVLEAIVEAEVAHNAKEFFSQPQNQI</sequence>
<accession>A0A445IH66</accession>
<evidence type="ECO:0000256" key="1">
    <source>
        <dbReference type="SAM" id="MobiDB-lite"/>
    </source>
</evidence>
<evidence type="ECO:0008006" key="5">
    <source>
        <dbReference type="Google" id="ProtNLM"/>
    </source>
</evidence>
<name>A0A445IH66_GLYSO</name>
<keyword evidence="2" id="KW-1133">Transmembrane helix</keyword>
<evidence type="ECO:0000256" key="2">
    <source>
        <dbReference type="SAM" id="Phobius"/>
    </source>
</evidence>
<evidence type="ECO:0000313" key="3">
    <source>
        <dbReference type="EMBL" id="RZB85463.1"/>
    </source>
</evidence>
<feature type="transmembrane region" description="Helical" evidence="2">
    <location>
        <begin position="36"/>
        <end position="57"/>
    </location>
</feature>
<feature type="non-terminal residue" evidence="3">
    <location>
        <position position="1"/>
    </location>
</feature>
<feature type="region of interest" description="Disordered" evidence="1">
    <location>
        <begin position="128"/>
        <end position="173"/>
    </location>
</feature>
<dbReference type="EMBL" id="QZWG01000010">
    <property type="protein sequence ID" value="RZB85463.1"/>
    <property type="molecule type" value="Genomic_DNA"/>
</dbReference>
<dbReference type="PANTHER" id="PTHR35512:SF1">
    <property type="entry name" value="OS11G0550900 PROTEIN"/>
    <property type="match status" value="1"/>
</dbReference>
<feature type="compositionally biased region" description="Polar residues" evidence="1">
    <location>
        <begin position="153"/>
        <end position="173"/>
    </location>
</feature>
<proteinExistence type="predicted"/>
<comment type="caution">
    <text evidence="3">The sequence shown here is derived from an EMBL/GenBank/DDBJ whole genome shotgun (WGS) entry which is preliminary data.</text>
</comment>
<reference evidence="3 4" key="1">
    <citation type="submission" date="2018-09" db="EMBL/GenBank/DDBJ databases">
        <title>A high-quality reference genome of wild soybean provides a powerful tool to mine soybean genomes.</title>
        <authorList>
            <person name="Xie M."/>
            <person name="Chung C.Y.L."/>
            <person name="Li M.-W."/>
            <person name="Wong F.-L."/>
            <person name="Chan T.-F."/>
            <person name="Lam H.-M."/>
        </authorList>
    </citation>
    <scope>NUCLEOTIDE SEQUENCE [LARGE SCALE GENOMIC DNA]</scope>
    <source>
        <strain evidence="4">cv. W05</strain>
        <tissue evidence="3">Hypocotyl of etiolated seedlings</tissue>
    </source>
</reference>
<dbReference type="PANTHER" id="PTHR35512">
    <property type="entry name" value="OS11G0550900 PROTEIN"/>
    <property type="match status" value="1"/>
</dbReference>
<organism evidence="3 4">
    <name type="scientific">Glycine soja</name>
    <name type="common">Wild soybean</name>
    <dbReference type="NCBI Taxonomy" id="3848"/>
    <lineage>
        <taxon>Eukaryota</taxon>
        <taxon>Viridiplantae</taxon>
        <taxon>Streptophyta</taxon>
        <taxon>Embryophyta</taxon>
        <taxon>Tracheophyta</taxon>
        <taxon>Spermatophyta</taxon>
        <taxon>Magnoliopsida</taxon>
        <taxon>eudicotyledons</taxon>
        <taxon>Gunneridae</taxon>
        <taxon>Pentapetalae</taxon>
        <taxon>rosids</taxon>
        <taxon>fabids</taxon>
        <taxon>Fabales</taxon>
        <taxon>Fabaceae</taxon>
        <taxon>Papilionoideae</taxon>
        <taxon>50 kb inversion clade</taxon>
        <taxon>NPAAA clade</taxon>
        <taxon>indigoferoid/millettioid clade</taxon>
        <taxon>Phaseoleae</taxon>
        <taxon>Glycine</taxon>
        <taxon>Glycine subgen. Soja</taxon>
    </lineage>
</organism>
<dbReference type="AlphaFoldDB" id="A0A445IH66"/>
<keyword evidence="4" id="KW-1185">Reference proteome</keyword>
<keyword evidence="2" id="KW-0812">Transmembrane</keyword>